<keyword evidence="10" id="KW-0143">Chaperone</keyword>
<dbReference type="Pfam" id="PF03550">
    <property type="entry name" value="LolB"/>
    <property type="match status" value="1"/>
</dbReference>
<accession>A0A0U1PYM5</accession>
<evidence type="ECO:0000256" key="8">
    <source>
        <dbReference type="ARBA" id="ARBA00023136"/>
    </source>
</evidence>
<keyword evidence="7" id="KW-0653">Protein transport</keyword>
<dbReference type="AlphaFoldDB" id="A0A0U1PYM5"/>
<evidence type="ECO:0000256" key="10">
    <source>
        <dbReference type="ARBA" id="ARBA00023186"/>
    </source>
</evidence>
<proteinExistence type="inferred from homology"/>
<keyword evidence="8" id="KW-0472">Membrane</keyword>
<comment type="subunit">
    <text evidence="3">Monomer.</text>
</comment>
<keyword evidence="6" id="KW-0732">Signal</keyword>
<dbReference type="SUPFAM" id="SSF89392">
    <property type="entry name" value="Prokaryotic lipoproteins and lipoprotein localization factors"/>
    <property type="match status" value="1"/>
</dbReference>
<sequence length="178" mass="19610">MNPRATPVPRDLLRRRSWLAAVGAAALLAACALPGRRTPYVLHQGHWRGRLALRTEESQPQSHVASFELRGSAQRGELQVFNPLGNVMARLHWGPGAAYLRTGNEQVEGESLEALAERVFGTAVPIAALFAWLSGQAQPVAGWRVDLSRFAQGRIEALREQPLPRTRLRVILENTDPA</sequence>
<dbReference type="GO" id="GO:0015031">
    <property type="term" value="P:protein transport"/>
    <property type="evidence" value="ECO:0007669"/>
    <property type="project" value="UniProtKB-KW"/>
</dbReference>
<dbReference type="EMBL" id="LBNQ01000030">
    <property type="protein sequence ID" value="KKW67571.1"/>
    <property type="molecule type" value="Genomic_DNA"/>
</dbReference>
<dbReference type="RefSeq" id="WP_046742150.1">
    <property type="nucleotide sequence ID" value="NZ_LBNQ01000030.1"/>
</dbReference>
<keyword evidence="14" id="KW-1185">Reference proteome</keyword>
<organism evidence="13 14">
    <name type="scientific">Lampropedia cohaerens</name>
    <dbReference type="NCBI Taxonomy" id="1610491"/>
    <lineage>
        <taxon>Bacteria</taxon>
        <taxon>Pseudomonadati</taxon>
        <taxon>Pseudomonadota</taxon>
        <taxon>Betaproteobacteria</taxon>
        <taxon>Burkholderiales</taxon>
        <taxon>Comamonadaceae</taxon>
        <taxon>Lampropedia</taxon>
    </lineage>
</organism>
<reference evidence="13 14" key="1">
    <citation type="submission" date="2015-05" db="EMBL/GenBank/DDBJ databases">
        <title>Draft genome sequence of Lampropedia sp. CT6, isolated from the microbial mat of a hot water spring, located at Manikaran, India.</title>
        <authorList>
            <person name="Tripathi C."/>
            <person name="Rani P."/>
            <person name="Mahato N.K."/>
            <person name="Lal R."/>
        </authorList>
    </citation>
    <scope>NUCLEOTIDE SEQUENCE [LARGE SCALE GENOMIC DNA]</scope>
    <source>
        <strain evidence="13 14">CT6</strain>
    </source>
</reference>
<evidence type="ECO:0000313" key="14">
    <source>
        <dbReference type="Proteomes" id="UP000050580"/>
    </source>
</evidence>
<name>A0A0U1PYM5_9BURK</name>
<dbReference type="STRING" id="1610491.AAV94_09775"/>
<keyword evidence="9" id="KW-0564">Palmitate</keyword>
<evidence type="ECO:0000256" key="11">
    <source>
        <dbReference type="ARBA" id="ARBA00023237"/>
    </source>
</evidence>
<dbReference type="InterPro" id="IPR029046">
    <property type="entry name" value="LolA/LolB/LppX"/>
</dbReference>
<keyword evidence="5" id="KW-0813">Transport</keyword>
<evidence type="ECO:0000313" key="13">
    <source>
        <dbReference type="EMBL" id="KKW67571.1"/>
    </source>
</evidence>
<evidence type="ECO:0000256" key="12">
    <source>
        <dbReference type="ARBA" id="ARBA00023288"/>
    </source>
</evidence>
<evidence type="ECO:0000256" key="4">
    <source>
        <dbReference type="ARBA" id="ARBA00016202"/>
    </source>
</evidence>
<evidence type="ECO:0000256" key="6">
    <source>
        <dbReference type="ARBA" id="ARBA00022729"/>
    </source>
</evidence>
<evidence type="ECO:0000256" key="5">
    <source>
        <dbReference type="ARBA" id="ARBA00022448"/>
    </source>
</evidence>
<dbReference type="Proteomes" id="UP000050580">
    <property type="component" value="Unassembled WGS sequence"/>
</dbReference>
<dbReference type="Gene3D" id="2.50.20.10">
    <property type="entry name" value="Lipoprotein localisation LolA/LolB/LppX"/>
    <property type="match status" value="1"/>
</dbReference>
<evidence type="ECO:0000256" key="1">
    <source>
        <dbReference type="ARBA" id="ARBA00004459"/>
    </source>
</evidence>
<keyword evidence="11" id="KW-0998">Cell outer membrane</keyword>
<comment type="similarity">
    <text evidence="2">Belongs to the LolB family.</text>
</comment>
<keyword evidence="12" id="KW-0449">Lipoprotein</keyword>
<dbReference type="OrthoDB" id="5296388at2"/>
<dbReference type="InterPro" id="IPR004565">
    <property type="entry name" value="OM_lipoprot_LolB"/>
</dbReference>
<comment type="caution">
    <text evidence="13">The sequence shown here is derived from an EMBL/GenBank/DDBJ whole genome shotgun (WGS) entry which is preliminary data.</text>
</comment>
<evidence type="ECO:0000256" key="7">
    <source>
        <dbReference type="ARBA" id="ARBA00022927"/>
    </source>
</evidence>
<gene>
    <name evidence="13" type="ORF">AAV94_09775</name>
</gene>
<protein>
    <recommendedName>
        <fullName evidence="4">Outer-membrane lipoprotein LolB</fullName>
    </recommendedName>
</protein>
<evidence type="ECO:0000256" key="3">
    <source>
        <dbReference type="ARBA" id="ARBA00011245"/>
    </source>
</evidence>
<evidence type="ECO:0000256" key="2">
    <source>
        <dbReference type="ARBA" id="ARBA00009696"/>
    </source>
</evidence>
<dbReference type="GO" id="GO:0009279">
    <property type="term" value="C:cell outer membrane"/>
    <property type="evidence" value="ECO:0007669"/>
    <property type="project" value="UniProtKB-SubCell"/>
</dbReference>
<evidence type="ECO:0000256" key="9">
    <source>
        <dbReference type="ARBA" id="ARBA00023139"/>
    </source>
</evidence>
<dbReference type="PROSITE" id="PS51257">
    <property type="entry name" value="PROKAR_LIPOPROTEIN"/>
    <property type="match status" value="1"/>
</dbReference>
<comment type="subcellular location">
    <subcellularLocation>
        <location evidence="1">Cell outer membrane</location>
        <topology evidence="1">Lipid-anchor</topology>
    </subcellularLocation>
</comment>